<dbReference type="SUPFAM" id="SSF47090">
    <property type="entry name" value="PGBD-like"/>
    <property type="match status" value="2"/>
</dbReference>
<protein>
    <recommendedName>
        <fullName evidence="2">Peptidoglycan binding-like domain-containing protein</fullName>
    </recommendedName>
</protein>
<dbReference type="Proteomes" id="UP000236649">
    <property type="component" value="Chromosome 4"/>
</dbReference>
<evidence type="ECO:0000313" key="3">
    <source>
        <dbReference type="EMBL" id="AUT75608.1"/>
    </source>
</evidence>
<dbReference type="Pfam" id="PF01471">
    <property type="entry name" value="PG_binding_1"/>
    <property type="match status" value="2"/>
</dbReference>
<organism evidence="3 4">
    <name type="scientific">Paraburkholderia hospita</name>
    <dbReference type="NCBI Taxonomy" id="169430"/>
    <lineage>
        <taxon>Bacteria</taxon>
        <taxon>Pseudomonadati</taxon>
        <taxon>Pseudomonadota</taxon>
        <taxon>Betaproteobacteria</taxon>
        <taxon>Burkholderiales</taxon>
        <taxon>Burkholderiaceae</taxon>
        <taxon>Paraburkholderia</taxon>
    </lineage>
</organism>
<dbReference type="Gene3D" id="1.10.101.10">
    <property type="entry name" value="PGBD-like superfamily/PGBD"/>
    <property type="match status" value="2"/>
</dbReference>
<reference evidence="3 4" key="1">
    <citation type="submission" date="2018-01" db="EMBL/GenBank/DDBJ databases">
        <title>Species boundaries and ecological features among Paraburkholderia terrae DSMZ17804T, P. hospita DSMZ17164T and P. caribensis DSMZ13236T.</title>
        <authorList>
            <person name="Pratama A.A."/>
        </authorList>
    </citation>
    <scope>NUCLEOTIDE SEQUENCE [LARGE SCALE GENOMIC DNA]</scope>
    <source>
        <strain evidence="3 4">DSM 17164</strain>
    </source>
</reference>
<accession>A0AAN1MQB6</accession>
<dbReference type="EMBL" id="CP026108">
    <property type="protein sequence ID" value="AUT75608.1"/>
    <property type="molecule type" value="Genomic_DNA"/>
</dbReference>
<feature type="region of interest" description="Disordered" evidence="1">
    <location>
        <begin position="1340"/>
        <end position="1360"/>
    </location>
</feature>
<evidence type="ECO:0000256" key="1">
    <source>
        <dbReference type="SAM" id="MobiDB-lite"/>
    </source>
</evidence>
<proteinExistence type="predicted"/>
<dbReference type="InterPro" id="IPR036366">
    <property type="entry name" value="PGBDSf"/>
</dbReference>
<sequence>MNTPAHSHRGLVTIMASQRILLTTMPRGASVDPDVLPLSVLVSPRLTDADRLDSFGDWLSWTEHIANDGLSLTLGCGGRTANLSADTAVLRPDLWAALFNADTLVRPHVFDDYTGRTVFSYPVRLALSSLKNIYQRASLDLALPEREGSQQEHRQSHQGTLRSLLDGLQVGWNERSAPARRQAQRDLLKRGQTAGAARAPVVAPEDLGRDGLVLSARMPEPGSTGARAFNRMVVGPFSIFSHPPSGPALERLPPPDWQTHLDFHQALSALNNYPQLQRALGLVFDFDVPLDLVPVGPGNAFVTIAVTQVSPGWKWSLEPDVPRLETAVVHSEVDGGHRVFFAAPLWMVSGGKPAMPAIGLLPLEPAHYGLAQIDVDGALHKNIMLSETLSGYSGPPPLVPPHPDVFDPSATLPALRSGGLSLFADERAAALLTRFAESKAYNEALDKVQPRPFSAEDLVRGHRIDVWDSKTTGWHSLHRRNARYEIADAKAFDVTDEEGFVKLGATQASPDPDRVEPADDFYLHEAIARWSGWSLSAPMPGKHLSRFADPERALPKPGEEDQFVENEAPTPFKMRSEFHVVPGTLPRMRFGVRYRMRARVVDLAGNSLALDALLAERLSRFFALPRDADGVAYLRFEPVVAPQLVVRDASAITRPGSELERLVIRTFNSDASLDSAPANLVGSDRHVVPPRTSVEIGERLGMFDDANGKLIATADMHALISQREKGEFQQTPEVVSVAGQDKTFPLEPAPRLDAVPYLPDPLASGAALRDLPGSPDGTSAQVAPGVGPVVPAPYRLLDDPNPRAGSVLVVDFGGGGDWQKMRPFRIAPADGAMPPSWDPMDRVLTVFLPKGTTSVVPLSSWIAVNDLKLMGVWEWLREYVEVRASVPAEPEPLEHRLDTSQIGQVLQRALEGGHWMLTPPRLLTFVHAVQQPVGSPRFTGIALQHPASREGDANALPALQTQPETAPTADAELAALTAWRRPGALDAYLIGGLRIHGASTEKVDIVAEWEDPVDDPALGPPGTRQHRAPVDELPIDSIREHILFARSNEVRAVGYYVPSVDLVAFATGGDALGHLVPGVRLFQDTAPRHHIGDVQHHIVRYTAVATSRYRDYFAPELDFTRRSEPVEVSVPASARPLAPGIVYALPLFGWQRHTSSSVKHSVRFGGGIRVYLERGWYSSGQGELLGVVLWNYGNGVLDRESWKPFITQWGIDPIWETTRSIGFAPSIDNFSDAVAAESALTLEANVPGSPGGARGVVNVAGYPVAFDGERNQWYCDITLNTFSTTYMPFLRLALARYQPHALPDAKLSSVVLADFVQLTPDRTAVVTANPAHARELRVTVSGPAPGGPAPAFSDEPVPDPLIRKPTDIEVTLEQRDPAIDTDLGWTSVPTEVGHVVVERSGPAPDRGDITLWQGSVQFGDVPARNRFRVRIEEYEYPPANYTVVIDEHPGEPGPPPVRRQPRRLVYAETILVDSAVTEAAVEPTTGEGMPAPPDVWPPPSDPPYGPYVGPTFGQPGSTDSLPELSRAADPHEVDGHVKLLQAMLNAAGALPTSLQPLRVDGNFGGETESAVQNFQGSHLLPVSGTADGLTWYALTFAAPCPLLEPGVGVPGMQGALVAALQRALNLAGAFPRLGDNGEFDSATDAALARFQQQRGLVPSGGTDLATWLALTDVRDESGATGSMILTFDYDVTLADPIRFSGRTDADAPAPETEPIELSAIGRAGYVVELHDANDQPIYRRTLWDPFGLRMEGLAQTDDPTSGQLVSVPAETEPGTVEVTLPRLPGAAQVVFIGSPLDANRMDEPASVLARFDIADLA</sequence>
<evidence type="ECO:0000259" key="2">
    <source>
        <dbReference type="Pfam" id="PF01471"/>
    </source>
</evidence>
<evidence type="ECO:0000313" key="4">
    <source>
        <dbReference type="Proteomes" id="UP000236649"/>
    </source>
</evidence>
<gene>
    <name evidence="3" type="ORF">C2L64_45435</name>
</gene>
<dbReference type="InterPro" id="IPR036365">
    <property type="entry name" value="PGBD-like_sf"/>
</dbReference>
<dbReference type="KEGG" id="phs:C2L64_45435"/>
<feature type="domain" description="Peptidoglycan binding-like" evidence="2">
    <location>
        <begin position="1614"/>
        <end position="1670"/>
    </location>
</feature>
<name>A0AAN1MQB6_9BURK</name>
<dbReference type="InterPro" id="IPR002477">
    <property type="entry name" value="Peptidoglycan-bd-like"/>
</dbReference>
<feature type="domain" description="Peptidoglycan binding-like" evidence="2">
    <location>
        <begin position="1537"/>
        <end position="1594"/>
    </location>
</feature>